<reference evidence="1" key="1">
    <citation type="submission" date="2020-08" db="EMBL/GenBank/DDBJ databases">
        <title>Multicomponent nature underlies the extraordinary mechanical properties of spider dragline silk.</title>
        <authorList>
            <person name="Kono N."/>
            <person name="Nakamura H."/>
            <person name="Mori M."/>
            <person name="Yoshida Y."/>
            <person name="Ohtoshi R."/>
            <person name="Malay A.D."/>
            <person name="Moran D.A.P."/>
            <person name="Tomita M."/>
            <person name="Numata K."/>
            <person name="Arakawa K."/>
        </authorList>
    </citation>
    <scope>NUCLEOTIDE SEQUENCE</scope>
</reference>
<evidence type="ECO:0000313" key="1">
    <source>
        <dbReference type="EMBL" id="GFT41364.1"/>
    </source>
</evidence>
<name>A0A8X6P122_NEPPI</name>
<dbReference type="AlphaFoldDB" id="A0A8X6P122"/>
<dbReference type="EMBL" id="BMAW01110068">
    <property type="protein sequence ID" value="GFT41364.1"/>
    <property type="molecule type" value="Genomic_DNA"/>
</dbReference>
<organism evidence="1 2">
    <name type="scientific">Nephila pilipes</name>
    <name type="common">Giant wood spider</name>
    <name type="synonym">Nephila maculata</name>
    <dbReference type="NCBI Taxonomy" id="299642"/>
    <lineage>
        <taxon>Eukaryota</taxon>
        <taxon>Metazoa</taxon>
        <taxon>Ecdysozoa</taxon>
        <taxon>Arthropoda</taxon>
        <taxon>Chelicerata</taxon>
        <taxon>Arachnida</taxon>
        <taxon>Araneae</taxon>
        <taxon>Araneomorphae</taxon>
        <taxon>Entelegynae</taxon>
        <taxon>Araneoidea</taxon>
        <taxon>Nephilidae</taxon>
        <taxon>Nephila</taxon>
    </lineage>
</organism>
<evidence type="ECO:0000313" key="2">
    <source>
        <dbReference type="Proteomes" id="UP000887013"/>
    </source>
</evidence>
<keyword evidence="2" id="KW-1185">Reference proteome</keyword>
<protein>
    <submittedName>
        <fullName evidence="1">Uncharacterized protein</fullName>
    </submittedName>
</protein>
<dbReference type="Proteomes" id="UP000887013">
    <property type="component" value="Unassembled WGS sequence"/>
</dbReference>
<dbReference type="OrthoDB" id="6437027at2759"/>
<accession>A0A8X6P122</accession>
<gene>
    <name evidence="1" type="primary">AVEN_48072_1</name>
    <name evidence="1" type="ORF">NPIL_344501</name>
</gene>
<proteinExistence type="predicted"/>
<comment type="caution">
    <text evidence="1">The sequence shown here is derived from an EMBL/GenBank/DDBJ whole genome shotgun (WGS) entry which is preliminary data.</text>
</comment>
<sequence length="113" mass="12920">MVNTFELPLIESDEFRRLQILFDADFQIVRRDQRKFEIFFLNHFGLKFPQVKWKNVTVSEGSVVVDFAITGLSDDLDKTSQSLANDIGSGKADIEYPKGTVWKAHRGSIPSRV</sequence>